<protein>
    <submittedName>
        <fullName evidence="2">Uncharacterized protein</fullName>
    </submittedName>
</protein>
<keyword evidence="3" id="KW-1185">Reference proteome</keyword>
<reference evidence="2" key="1">
    <citation type="submission" date="2022-08" db="EMBL/GenBank/DDBJ databases">
        <title>Alicyclobacillus dauci DSM2870, complete genome.</title>
        <authorList>
            <person name="Wang Q."/>
            <person name="Cai R."/>
            <person name="Wang Z."/>
        </authorList>
    </citation>
    <scope>NUCLEOTIDE SEQUENCE</scope>
    <source>
        <strain evidence="2">DSM 28700</strain>
    </source>
</reference>
<evidence type="ECO:0000256" key="1">
    <source>
        <dbReference type="SAM" id="MobiDB-lite"/>
    </source>
</evidence>
<evidence type="ECO:0000313" key="3">
    <source>
        <dbReference type="Proteomes" id="UP001164803"/>
    </source>
</evidence>
<dbReference type="EMBL" id="CP104064">
    <property type="protein sequence ID" value="WAH38678.1"/>
    <property type="molecule type" value="Genomic_DNA"/>
</dbReference>
<gene>
    <name evidence="2" type="ORF">NZD86_09440</name>
</gene>
<accession>A0ABY6Z6Z7</accession>
<dbReference type="Proteomes" id="UP001164803">
    <property type="component" value="Chromosome"/>
</dbReference>
<feature type="region of interest" description="Disordered" evidence="1">
    <location>
        <begin position="1"/>
        <end position="63"/>
    </location>
</feature>
<dbReference type="RefSeq" id="WP_268046264.1">
    <property type="nucleotide sequence ID" value="NZ_CP104064.1"/>
</dbReference>
<proteinExistence type="predicted"/>
<evidence type="ECO:0000313" key="2">
    <source>
        <dbReference type="EMBL" id="WAH38678.1"/>
    </source>
</evidence>
<organism evidence="2 3">
    <name type="scientific">Alicyclobacillus dauci</name>
    <dbReference type="NCBI Taxonomy" id="1475485"/>
    <lineage>
        <taxon>Bacteria</taxon>
        <taxon>Bacillati</taxon>
        <taxon>Bacillota</taxon>
        <taxon>Bacilli</taxon>
        <taxon>Bacillales</taxon>
        <taxon>Alicyclobacillaceae</taxon>
        <taxon>Alicyclobacillus</taxon>
    </lineage>
</organism>
<sequence>MSRGSGTDRPIFSEHDIAGMQMVEAMPAEESFPLDEREPVNSDEGPLTPCDQERFDTDSPAYR</sequence>
<name>A0ABY6Z6Z7_9BACL</name>